<organism evidence="1 2">
    <name type="scientific">Candidatus Muproteobacteria bacterium RBG_16_62_13</name>
    <dbReference type="NCBI Taxonomy" id="1817756"/>
    <lineage>
        <taxon>Bacteria</taxon>
        <taxon>Pseudomonadati</taxon>
        <taxon>Pseudomonadota</taxon>
        <taxon>Candidatus Muproteobacteria</taxon>
    </lineage>
</organism>
<dbReference type="EMBL" id="MFSQ01000086">
    <property type="protein sequence ID" value="OGI39745.1"/>
    <property type="molecule type" value="Genomic_DNA"/>
</dbReference>
<comment type="caution">
    <text evidence="1">The sequence shown here is derived from an EMBL/GenBank/DDBJ whole genome shotgun (WGS) entry which is preliminary data.</text>
</comment>
<dbReference type="STRING" id="1817756.A2140_01130"/>
<dbReference type="Proteomes" id="UP000178379">
    <property type="component" value="Unassembled WGS sequence"/>
</dbReference>
<evidence type="ECO:0000313" key="1">
    <source>
        <dbReference type="EMBL" id="OGI39745.1"/>
    </source>
</evidence>
<proteinExistence type="predicted"/>
<dbReference type="AlphaFoldDB" id="A0A1F6T412"/>
<accession>A0A1F6T412</accession>
<gene>
    <name evidence="1" type="ORF">A2140_01130</name>
</gene>
<reference evidence="1 2" key="1">
    <citation type="journal article" date="2016" name="Nat. Commun.">
        <title>Thousands of microbial genomes shed light on interconnected biogeochemical processes in an aquifer system.</title>
        <authorList>
            <person name="Anantharaman K."/>
            <person name="Brown C.T."/>
            <person name="Hug L.A."/>
            <person name="Sharon I."/>
            <person name="Castelle C.J."/>
            <person name="Probst A.J."/>
            <person name="Thomas B.C."/>
            <person name="Singh A."/>
            <person name="Wilkins M.J."/>
            <person name="Karaoz U."/>
            <person name="Brodie E.L."/>
            <person name="Williams K.H."/>
            <person name="Hubbard S.S."/>
            <person name="Banfield J.F."/>
        </authorList>
    </citation>
    <scope>NUCLEOTIDE SEQUENCE [LARGE SCALE GENOMIC DNA]</scope>
</reference>
<name>A0A1F6T412_9PROT</name>
<protein>
    <submittedName>
        <fullName evidence="1">Uncharacterized protein</fullName>
    </submittedName>
</protein>
<sequence length="172" mass="18710">MHLCTPSRFIDLSALLARYGLVLVRVADAPPIPGSYWGEPEAGLIENRVYVRDDTPLHSALHEAAHAICMDDARREILHTDAGGDFAEEDAVCYLQIVLARELGLAPAAMCADMDAWGYTFRLGSALAWFTGDADDARDWLIRHGLIADEGKLTGRCRTGQAGAARSTLRDA</sequence>
<evidence type="ECO:0000313" key="2">
    <source>
        <dbReference type="Proteomes" id="UP000178379"/>
    </source>
</evidence>